<dbReference type="SUPFAM" id="SSF51735">
    <property type="entry name" value="NAD(P)-binding Rossmann-fold domains"/>
    <property type="match status" value="1"/>
</dbReference>
<reference evidence="2 3" key="1">
    <citation type="submission" date="2024-01" db="EMBL/GenBank/DDBJ databases">
        <title>Pedobacter sp. nov., isolated from oil-contaminated soil.</title>
        <authorList>
            <person name="Le N.T.T."/>
        </authorList>
    </citation>
    <scope>NUCLEOTIDE SEQUENCE [LARGE SCALE GENOMIC DNA]</scope>
    <source>
        <strain evidence="2 3">VNH31</strain>
    </source>
</reference>
<accession>A0ABU7H0E9</accession>
<dbReference type="Proteomes" id="UP001337681">
    <property type="component" value="Unassembled WGS sequence"/>
</dbReference>
<sequence>MKHILITGINGFVGTNLAPFLANQFKVEGLSLRNGVPNNLEIQADTVIHLAGLAHDLKKSSQPDLYYTVNYEYTKALFDAFIASKATCFIYISSVKAAADTVEGNLTEEIEPRPITDYGKSKLKAENYILNYPLPEGKRFYILRPCMIHGPGNKGNLNLLFQFAKRGIPYPLGAFNNKRSFLSIDNLNFIIENLIKKEAPSGVYNVSDDEPLSTVEVVKILSSAVGKQPKIWNLSTKLIKLISKIGGILKLPLNEERLEKLTENFVVDNSKIKKALQVNLPLTAAAGMLKTAQSFTTKS</sequence>
<evidence type="ECO:0000313" key="2">
    <source>
        <dbReference type="EMBL" id="MEE1884721.1"/>
    </source>
</evidence>
<evidence type="ECO:0000313" key="3">
    <source>
        <dbReference type="Proteomes" id="UP001337681"/>
    </source>
</evidence>
<dbReference type="InterPro" id="IPR001509">
    <property type="entry name" value="Epimerase_deHydtase"/>
</dbReference>
<dbReference type="InterPro" id="IPR036291">
    <property type="entry name" value="NAD(P)-bd_dom_sf"/>
</dbReference>
<dbReference type="Gene3D" id="3.40.50.720">
    <property type="entry name" value="NAD(P)-binding Rossmann-like Domain"/>
    <property type="match status" value="1"/>
</dbReference>
<dbReference type="InterPro" id="IPR050177">
    <property type="entry name" value="Lipid_A_modif_metabolic_enz"/>
</dbReference>
<dbReference type="RefSeq" id="WP_330145634.1">
    <property type="nucleotide sequence ID" value="NZ_JAZDQU010000001.1"/>
</dbReference>
<protein>
    <submittedName>
        <fullName evidence="2">NAD-dependent epimerase/dehydratase family protein</fullName>
    </submittedName>
</protein>
<proteinExistence type="predicted"/>
<dbReference type="Pfam" id="PF01370">
    <property type="entry name" value="Epimerase"/>
    <property type="match status" value="1"/>
</dbReference>
<dbReference type="PANTHER" id="PTHR43245">
    <property type="entry name" value="BIFUNCTIONAL POLYMYXIN RESISTANCE PROTEIN ARNA"/>
    <property type="match status" value="1"/>
</dbReference>
<keyword evidence="3" id="KW-1185">Reference proteome</keyword>
<comment type="caution">
    <text evidence="2">The sequence shown here is derived from an EMBL/GenBank/DDBJ whole genome shotgun (WGS) entry which is preliminary data.</text>
</comment>
<dbReference type="EMBL" id="JAZDQU010000001">
    <property type="protein sequence ID" value="MEE1884721.1"/>
    <property type="molecule type" value="Genomic_DNA"/>
</dbReference>
<gene>
    <name evidence="2" type="ORF">VRU49_04715</name>
</gene>
<feature type="domain" description="NAD-dependent epimerase/dehydratase" evidence="1">
    <location>
        <begin position="4"/>
        <end position="206"/>
    </location>
</feature>
<name>A0ABU7H0E9_9SPHI</name>
<organism evidence="2 3">
    <name type="scientific">Pedobacter flavus</name>
    <dbReference type="NCBI Taxonomy" id="3113906"/>
    <lineage>
        <taxon>Bacteria</taxon>
        <taxon>Pseudomonadati</taxon>
        <taxon>Bacteroidota</taxon>
        <taxon>Sphingobacteriia</taxon>
        <taxon>Sphingobacteriales</taxon>
        <taxon>Sphingobacteriaceae</taxon>
        <taxon>Pedobacter</taxon>
    </lineage>
</organism>
<dbReference type="PANTHER" id="PTHR43245:SF58">
    <property type="entry name" value="BLL5923 PROTEIN"/>
    <property type="match status" value="1"/>
</dbReference>
<evidence type="ECO:0000259" key="1">
    <source>
        <dbReference type="Pfam" id="PF01370"/>
    </source>
</evidence>